<keyword evidence="1" id="KW-0812">Transmembrane</keyword>
<dbReference type="InterPro" id="IPR006696">
    <property type="entry name" value="DUF423"/>
</dbReference>
<name>A0ABX6QSB7_9HYPH</name>
<dbReference type="Proteomes" id="UP000308530">
    <property type="component" value="Chromosome"/>
</dbReference>
<evidence type="ECO:0000256" key="1">
    <source>
        <dbReference type="SAM" id="Phobius"/>
    </source>
</evidence>
<feature type="transmembrane region" description="Helical" evidence="1">
    <location>
        <begin position="64"/>
        <end position="81"/>
    </location>
</feature>
<dbReference type="Pfam" id="PF04241">
    <property type="entry name" value="DUF423"/>
    <property type="match status" value="1"/>
</dbReference>
<dbReference type="EMBL" id="CP058350">
    <property type="protein sequence ID" value="QLF71065.1"/>
    <property type="molecule type" value="Genomic_DNA"/>
</dbReference>
<proteinExistence type="predicted"/>
<gene>
    <name evidence="3" type="ORF">FE840_016735</name>
</gene>
<evidence type="ECO:0000313" key="3">
    <source>
        <dbReference type="EMBL" id="QLF71065.1"/>
    </source>
</evidence>
<sequence length="123" mass="12120">MSPIKASSRALIAIAGLAGAAGVALAAAASHAGGEALLRPASMICLVHAPAILALAALQDRLRLATVSAWLLVVGTLLFAGDLVSRHFVGSGLFAMAAPTGGMTLIAGWLVGTIGALLPQKSA</sequence>
<keyword evidence="4" id="KW-1185">Reference proteome</keyword>
<feature type="chain" id="PRO_5046955778" evidence="2">
    <location>
        <begin position="27"/>
        <end position="123"/>
    </location>
</feature>
<keyword evidence="2" id="KW-0732">Signal</keyword>
<accession>A0ABX6QSB7</accession>
<feature type="transmembrane region" description="Helical" evidence="1">
    <location>
        <begin position="36"/>
        <end position="57"/>
    </location>
</feature>
<keyword evidence="1" id="KW-1133">Transmembrane helix</keyword>
<evidence type="ECO:0000256" key="2">
    <source>
        <dbReference type="SAM" id="SignalP"/>
    </source>
</evidence>
<feature type="transmembrane region" description="Helical" evidence="1">
    <location>
        <begin position="93"/>
        <end position="118"/>
    </location>
</feature>
<reference evidence="3 4" key="1">
    <citation type="submission" date="2020-06" db="EMBL/GenBank/DDBJ databases">
        <title>Genome sequence of Rhizobium sp strain ADMK78.</title>
        <authorList>
            <person name="Rahi P."/>
        </authorList>
    </citation>
    <scope>NUCLEOTIDE SEQUENCE [LARGE SCALE GENOMIC DNA]</scope>
    <source>
        <strain evidence="3 4">ADMK78</strain>
    </source>
</reference>
<organism evidence="3 4">
    <name type="scientific">Peteryoungia desertarenae</name>
    <dbReference type="NCBI Taxonomy" id="1813451"/>
    <lineage>
        <taxon>Bacteria</taxon>
        <taxon>Pseudomonadati</taxon>
        <taxon>Pseudomonadota</taxon>
        <taxon>Alphaproteobacteria</taxon>
        <taxon>Hyphomicrobiales</taxon>
        <taxon>Rhizobiaceae</taxon>
        <taxon>Peteryoungia</taxon>
    </lineage>
</organism>
<dbReference type="RefSeq" id="WP_138287759.1">
    <property type="nucleotide sequence ID" value="NZ_CP058350.1"/>
</dbReference>
<evidence type="ECO:0000313" key="4">
    <source>
        <dbReference type="Proteomes" id="UP000308530"/>
    </source>
</evidence>
<protein>
    <submittedName>
        <fullName evidence="3">DUF423 domain-containing protein</fullName>
    </submittedName>
</protein>
<keyword evidence="1" id="KW-0472">Membrane</keyword>
<feature type="signal peptide" evidence="2">
    <location>
        <begin position="1"/>
        <end position="26"/>
    </location>
</feature>